<comment type="caution">
    <text evidence="2">The sequence shown here is derived from an EMBL/GenBank/DDBJ whole genome shotgun (WGS) entry which is preliminary data.</text>
</comment>
<feature type="region of interest" description="Disordered" evidence="1">
    <location>
        <begin position="23"/>
        <end position="76"/>
    </location>
</feature>
<dbReference type="EMBL" id="LKAM01000001">
    <property type="protein sequence ID" value="KUM50481.1"/>
    <property type="molecule type" value="Genomic_DNA"/>
</dbReference>
<evidence type="ECO:0000313" key="2">
    <source>
        <dbReference type="EMBL" id="KUM50481.1"/>
    </source>
</evidence>
<geneLocation type="mitochondrion" evidence="2"/>
<feature type="compositionally biased region" description="Basic and acidic residues" evidence="1">
    <location>
        <begin position="63"/>
        <end position="76"/>
    </location>
</feature>
<reference evidence="2" key="1">
    <citation type="journal article" date="2015" name="Genome Biol. Evol.">
        <title>Organellar Genomes of White Spruce (Picea glauca): Assembly and Annotation.</title>
        <authorList>
            <person name="Jackman S.D."/>
            <person name="Warren R.L."/>
            <person name="Gibb E.A."/>
            <person name="Vandervalk B.P."/>
            <person name="Mohamadi H."/>
            <person name="Chu J."/>
            <person name="Raymond A."/>
            <person name="Pleasance S."/>
            <person name="Coope R."/>
            <person name="Wildung M.R."/>
            <person name="Ritland C.E."/>
            <person name="Bousquet J."/>
            <person name="Jones S.J."/>
            <person name="Bohlmann J."/>
            <person name="Birol I."/>
        </authorList>
    </citation>
    <scope>NUCLEOTIDE SEQUENCE [LARGE SCALE GENOMIC DNA]</scope>
    <source>
        <tissue evidence="2">Flushing bud</tissue>
    </source>
</reference>
<protein>
    <submittedName>
        <fullName evidence="2">Uncharacterized protein</fullName>
    </submittedName>
</protein>
<feature type="compositionally biased region" description="Basic and acidic residues" evidence="1">
    <location>
        <begin position="36"/>
        <end position="51"/>
    </location>
</feature>
<keyword evidence="2" id="KW-0496">Mitochondrion</keyword>
<proteinExistence type="predicted"/>
<evidence type="ECO:0000256" key="1">
    <source>
        <dbReference type="SAM" id="MobiDB-lite"/>
    </source>
</evidence>
<sequence length="76" mass="8689">MIIEISKVETAFLHKKVQREPLEIKKREPPVSQNMSKDEMIDGGRKKDRDVGGMCGKITAPARHKDGQAMGRWKDR</sequence>
<accession>A0A117NIT7</accession>
<organism evidence="2">
    <name type="scientific">Picea glauca</name>
    <name type="common">White spruce</name>
    <name type="synonym">Pinus glauca</name>
    <dbReference type="NCBI Taxonomy" id="3330"/>
    <lineage>
        <taxon>Eukaryota</taxon>
        <taxon>Viridiplantae</taxon>
        <taxon>Streptophyta</taxon>
        <taxon>Embryophyta</taxon>
        <taxon>Tracheophyta</taxon>
        <taxon>Spermatophyta</taxon>
        <taxon>Pinopsida</taxon>
        <taxon>Pinidae</taxon>
        <taxon>Conifers I</taxon>
        <taxon>Pinales</taxon>
        <taxon>Pinaceae</taxon>
        <taxon>Picea</taxon>
    </lineage>
</organism>
<gene>
    <name evidence="2" type="ORF">ABT39_MTgene324</name>
</gene>
<name>A0A117NIT7_PICGL</name>
<dbReference type="AlphaFoldDB" id="A0A117NIT7"/>